<protein>
    <submittedName>
        <fullName evidence="7">Chitin-binding protein</fullName>
    </submittedName>
</protein>
<evidence type="ECO:0000313" key="7">
    <source>
        <dbReference type="EMBL" id="KGM12880.1"/>
    </source>
</evidence>
<keyword evidence="2" id="KW-0378">Hydrolase</keyword>
<dbReference type="CDD" id="cd21177">
    <property type="entry name" value="LPMO_AA10"/>
    <property type="match status" value="1"/>
</dbReference>
<name>A0A0A0BY38_9CELL</name>
<proteinExistence type="predicted"/>
<dbReference type="GO" id="GO:0030247">
    <property type="term" value="F:polysaccharide binding"/>
    <property type="evidence" value="ECO:0007669"/>
    <property type="project" value="UniProtKB-UniRule"/>
</dbReference>
<dbReference type="Gene3D" id="2.60.40.290">
    <property type="match status" value="1"/>
</dbReference>
<evidence type="ECO:0000256" key="1">
    <source>
        <dbReference type="ARBA" id="ARBA00022729"/>
    </source>
</evidence>
<evidence type="ECO:0000256" key="3">
    <source>
        <dbReference type="ARBA" id="ARBA00023295"/>
    </source>
</evidence>
<dbReference type="EMBL" id="AXCZ01000086">
    <property type="protein sequence ID" value="KGM12880.1"/>
    <property type="molecule type" value="Genomic_DNA"/>
</dbReference>
<dbReference type="InterPro" id="IPR004302">
    <property type="entry name" value="Cellulose/chitin-bd_N"/>
</dbReference>
<evidence type="ECO:0000256" key="4">
    <source>
        <dbReference type="SAM" id="MobiDB-lite"/>
    </source>
</evidence>
<dbReference type="PANTHER" id="PTHR34823:SF1">
    <property type="entry name" value="CHITIN-BINDING TYPE-4 DOMAIN-CONTAINING PROTEIN"/>
    <property type="match status" value="1"/>
</dbReference>
<dbReference type="InterPro" id="IPR008965">
    <property type="entry name" value="CBM2/CBM3_carb-bd_dom_sf"/>
</dbReference>
<dbReference type="PROSITE" id="PS51173">
    <property type="entry name" value="CBM2"/>
    <property type="match status" value="1"/>
</dbReference>
<dbReference type="AlphaFoldDB" id="A0A0A0BY38"/>
<dbReference type="Gene3D" id="2.70.50.50">
    <property type="entry name" value="chitin-binding protein cbp21"/>
    <property type="match status" value="1"/>
</dbReference>
<evidence type="ECO:0000256" key="2">
    <source>
        <dbReference type="ARBA" id="ARBA00022801"/>
    </source>
</evidence>
<dbReference type="InterPro" id="IPR001919">
    <property type="entry name" value="CBD2"/>
</dbReference>
<evidence type="ECO:0000259" key="6">
    <source>
        <dbReference type="PROSITE" id="PS51173"/>
    </source>
</evidence>
<dbReference type="GO" id="GO:0004553">
    <property type="term" value="F:hydrolase activity, hydrolyzing O-glycosyl compounds"/>
    <property type="evidence" value="ECO:0007669"/>
    <property type="project" value="InterPro"/>
</dbReference>
<feature type="domain" description="CBM2" evidence="6">
    <location>
        <begin position="266"/>
        <end position="366"/>
    </location>
</feature>
<organism evidence="7 8">
    <name type="scientific">Cellulomonas bogoriensis 69B4 = DSM 16987</name>
    <dbReference type="NCBI Taxonomy" id="1386082"/>
    <lineage>
        <taxon>Bacteria</taxon>
        <taxon>Bacillati</taxon>
        <taxon>Actinomycetota</taxon>
        <taxon>Actinomycetes</taxon>
        <taxon>Micrococcales</taxon>
        <taxon>Cellulomonadaceae</taxon>
        <taxon>Cellulomonas</taxon>
    </lineage>
</organism>
<dbReference type="InterPro" id="IPR012291">
    <property type="entry name" value="CBM2_carb-bd_dom_sf"/>
</dbReference>
<keyword evidence="3" id="KW-0326">Glycosidase</keyword>
<dbReference type="Pfam" id="PF00553">
    <property type="entry name" value="CBM_2"/>
    <property type="match status" value="1"/>
</dbReference>
<dbReference type="GO" id="GO:0005975">
    <property type="term" value="P:carbohydrate metabolic process"/>
    <property type="evidence" value="ECO:0007669"/>
    <property type="project" value="InterPro"/>
</dbReference>
<keyword evidence="1 5" id="KW-0732">Signal</keyword>
<dbReference type="SUPFAM" id="SSF49384">
    <property type="entry name" value="Carbohydrate-binding domain"/>
    <property type="match status" value="1"/>
</dbReference>
<feature type="signal peptide" evidence="5">
    <location>
        <begin position="1"/>
        <end position="26"/>
    </location>
</feature>
<feature type="chain" id="PRO_5039330123" evidence="5">
    <location>
        <begin position="27"/>
        <end position="366"/>
    </location>
</feature>
<gene>
    <name evidence="7" type="ORF">N869_01150</name>
</gene>
<accession>A0A0A0BY38</accession>
<dbReference type="OrthoDB" id="5179374at2"/>
<keyword evidence="8" id="KW-1185">Reference proteome</keyword>
<dbReference type="SMART" id="SM00637">
    <property type="entry name" value="CBD_II"/>
    <property type="match status" value="1"/>
</dbReference>
<dbReference type="Proteomes" id="UP000054314">
    <property type="component" value="Unassembled WGS sequence"/>
</dbReference>
<dbReference type="InterPro" id="IPR014756">
    <property type="entry name" value="Ig_E-set"/>
</dbReference>
<sequence>MRTRSKLQAIAGTGAFALLTAGLVIASAPEDASAHGGLTYPATRTYACYVDGINGGNGGALNPQNPMCRALLENNGNYPFYNWFGNLLSDSDGRHREVIPDGELCGPGSQFSAVNTPGDWPTTQLESGANITFQYNAWAPHPGTWSQYITRDGWDPSQPLAWSDLELFDEVTDPPIRQGGPEGAEYYWNATLPQRSGQHIIYSIWTRSDSPEAFYNCSDVVFGGGGGTPTPTPTTPAPTPTPDPTTPAPTPTPEPTPTTPAPTPTTPPASGECTAELTVTSSWSDGYQADVTVTAGSSSISGWTTELNLSSGGSIQNLWNGSQSGTGSSVTVSNVGWNGSLGAGQTASYGFLGTGSAPSSVSCAAS</sequence>
<dbReference type="Pfam" id="PF03067">
    <property type="entry name" value="LPMO_10"/>
    <property type="match status" value="1"/>
</dbReference>
<feature type="region of interest" description="Disordered" evidence="4">
    <location>
        <begin position="225"/>
        <end position="273"/>
    </location>
</feature>
<dbReference type="SUPFAM" id="SSF81296">
    <property type="entry name" value="E set domains"/>
    <property type="match status" value="1"/>
</dbReference>
<evidence type="ECO:0000313" key="8">
    <source>
        <dbReference type="Proteomes" id="UP000054314"/>
    </source>
</evidence>
<reference evidence="7 8" key="1">
    <citation type="submission" date="2013-08" db="EMBL/GenBank/DDBJ databases">
        <title>Genome sequencing of Cellulomonas bogoriensis 69B4.</title>
        <authorList>
            <person name="Chen F."/>
            <person name="Li Y."/>
            <person name="Wang G."/>
        </authorList>
    </citation>
    <scope>NUCLEOTIDE SEQUENCE [LARGE SCALE GENOMIC DNA]</scope>
    <source>
        <strain evidence="7 8">69B4</strain>
    </source>
</reference>
<dbReference type="PANTHER" id="PTHR34823">
    <property type="entry name" value="GLCNAC-BINDING PROTEIN A"/>
    <property type="match status" value="1"/>
</dbReference>
<evidence type="ECO:0000256" key="5">
    <source>
        <dbReference type="SAM" id="SignalP"/>
    </source>
</evidence>
<feature type="compositionally biased region" description="Pro residues" evidence="4">
    <location>
        <begin position="230"/>
        <end position="267"/>
    </location>
</feature>
<dbReference type="InterPro" id="IPR051024">
    <property type="entry name" value="GlcNAc_Chitin_IntDeg"/>
</dbReference>
<comment type="caution">
    <text evidence="7">The sequence shown here is derived from an EMBL/GenBank/DDBJ whole genome shotgun (WGS) entry which is preliminary data.</text>
</comment>